<proteinExistence type="predicted"/>
<feature type="chain" id="PRO_5028845408" evidence="4">
    <location>
        <begin position="16"/>
        <end position="132"/>
    </location>
</feature>
<keyword evidence="5" id="KW-1185">Reference proteome</keyword>
<dbReference type="GO" id="GO:0008010">
    <property type="term" value="F:structural constituent of chitin-based larval cuticle"/>
    <property type="evidence" value="ECO:0007669"/>
    <property type="project" value="TreeGrafter"/>
</dbReference>
<dbReference type="Proteomes" id="UP000322000">
    <property type="component" value="Chromosome 3"/>
</dbReference>
<dbReference type="PRINTS" id="PR00947">
    <property type="entry name" value="CUTICLE"/>
</dbReference>
<name>A0A7E5X3Q6_TRINI</name>
<keyword evidence="2 4" id="KW-0732">Signal</keyword>
<dbReference type="InterPro" id="IPR031311">
    <property type="entry name" value="CHIT_BIND_RR_consensus"/>
</dbReference>
<dbReference type="OrthoDB" id="6343684at2759"/>
<evidence type="ECO:0000313" key="6">
    <source>
        <dbReference type="RefSeq" id="XP_026747838.1"/>
    </source>
</evidence>
<dbReference type="PANTHER" id="PTHR10380:SF238">
    <property type="entry name" value="CUTICULAR PROTEIN 65EA-RELATED"/>
    <property type="match status" value="1"/>
</dbReference>
<evidence type="ECO:0000256" key="3">
    <source>
        <dbReference type="PROSITE-ProRule" id="PRU00497"/>
    </source>
</evidence>
<sequence>MKLLILSVCVALAAADVSHILPKNSDQDAKIVKQELNVGIEGEYQYSYETDNGISASENGRLVNPGQDNAAEVAQGEAKWTSPEGEQVSLTYIADENGYQPQGSHIPTPPPIPEAILRAIQYIKDHPPKVEQ</sequence>
<feature type="signal peptide" evidence="4">
    <location>
        <begin position="1"/>
        <end position="15"/>
    </location>
</feature>
<dbReference type="InterPro" id="IPR050468">
    <property type="entry name" value="Cuticle_Struct_Prot"/>
</dbReference>
<dbReference type="InterPro" id="IPR000618">
    <property type="entry name" value="Insect_cuticle"/>
</dbReference>
<keyword evidence="1 3" id="KW-0193">Cuticle</keyword>
<dbReference type="KEGG" id="tnl:113508875"/>
<dbReference type="GeneID" id="113508875"/>
<organism evidence="5 6">
    <name type="scientific">Trichoplusia ni</name>
    <name type="common">Cabbage looper</name>
    <dbReference type="NCBI Taxonomy" id="7111"/>
    <lineage>
        <taxon>Eukaryota</taxon>
        <taxon>Metazoa</taxon>
        <taxon>Ecdysozoa</taxon>
        <taxon>Arthropoda</taxon>
        <taxon>Hexapoda</taxon>
        <taxon>Insecta</taxon>
        <taxon>Pterygota</taxon>
        <taxon>Neoptera</taxon>
        <taxon>Endopterygota</taxon>
        <taxon>Lepidoptera</taxon>
        <taxon>Glossata</taxon>
        <taxon>Ditrysia</taxon>
        <taxon>Noctuoidea</taxon>
        <taxon>Noctuidae</taxon>
        <taxon>Plusiinae</taxon>
        <taxon>Trichoplusia</taxon>
    </lineage>
</organism>
<dbReference type="PROSITE" id="PS51155">
    <property type="entry name" value="CHIT_BIND_RR_2"/>
    <property type="match status" value="1"/>
</dbReference>
<dbReference type="Pfam" id="PF00379">
    <property type="entry name" value="Chitin_bind_4"/>
    <property type="match status" value="1"/>
</dbReference>
<reference evidence="6" key="1">
    <citation type="submission" date="2025-08" db="UniProtKB">
        <authorList>
            <consortium name="RefSeq"/>
        </authorList>
    </citation>
    <scope>IDENTIFICATION</scope>
</reference>
<dbReference type="CTD" id="100379460"/>
<dbReference type="PANTHER" id="PTHR10380">
    <property type="entry name" value="CUTICLE PROTEIN"/>
    <property type="match status" value="1"/>
</dbReference>
<dbReference type="GO" id="GO:0062129">
    <property type="term" value="C:chitin-based extracellular matrix"/>
    <property type="evidence" value="ECO:0007669"/>
    <property type="project" value="TreeGrafter"/>
</dbReference>
<accession>A0A7E5X3Q6</accession>
<dbReference type="AlphaFoldDB" id="A0A7E5X3Q6"/>
<dbReference type="RefSeq" id="XP_026747838.1">
    <property type="nucleotide sequence ID" value="XM_026892037.1"/>
</dbReference>
<protein>
    <submittedName>
        <fullName evidence="6">Larval cuticle protein LCP-17-like</fullName>
    </submittedName>
</protein>
<evidence type="ECO:0000256" key="2">
    <source>
        <dbReference type="ARBA" id="ARBA00022729"/>
    </source>
</evidence>
<evidence type="ECO:0000256" key="1">
    <source>
        <dbReference type="ARBA" id="ARBA00022460"/>
    </source>
</evidence>
<gene>
    <name evidence="6" type="primary">LOC113508875</name>
</gene>
<dbReference type="FunCoup" id="A0A7E5X3Q6">
    <property type="interactions" value="56"/>
</dbReference>
<dbReference type="InParanoid" id="A0A7E5X3Q6"/>
<evidence type="ECO:0000256" key="4">
    <source>
        <dbReference type="SAM" id="SignalP"/>
    </source>
</evidence>
<evidence type="ECO:0000313" key="5">
    <source>
        <dbReference type="Proteomes" id="UP000322000"/>
    </source>
</evidence>
<dbReference type="PROSITE" id="PS00233">
    <property type="entry name" value="CHIT_BIND_RR_1"/>
    <property type="match status" value="1"/>
</dbReference>